<gene>
    <name evidence="2" type="ORF">PV328_011888</name>
</gene>
<protein>
    <submittedName>
        <fullName evidence="2">Uncharacterized protein</fullName>
    </submittedName>
</protein>
<dbReference type="AlphaFoldDB" id="A0AA39C397"/>
<organism evidence="2 3">
    <name type="scientific">Microctonus aethiopoides</name>
    <dbReference type="NCBI Taxonomy" id="144406"/>
    <lineage>
        <taxon>Eukaryota</taxon>
        <taxon>Metazoa</taxon>
        <taxon>Ecdysozoa</taxon>
        <taxon>Arthropoda</taxon>
        <taxon>Hexapoda</taxon>
        <taxon>Insecta</taxon>
        <taxon>Pterygota</taxon>
        <taxon>Neoptera</taxon>
        <taxon>Endopterygota</taxon>
        <taxon>Hymenoptera</taxon>
        <taxon>Apocrita</taxon>
        <taxon>Ichneumonoidea</taxon>
        <taxon>Braconidae</taxon>
        <taxon>Euphorinae</taxon>
        <taxon>Microctonus</taxon>
    </lineage>
</organism>
<name>A0AA39C397_9HYME</name>
<evidence type="ECO:0000313" key="2">
    <source>
        <dbReference type="EMBL" id="KAK0157103.1"/>
    </source>
</evidence>
<proteinExistence type="predicted"/>
<keyword evidence="3" id="KW-1185">Reference proteome</keyword>
<comment type="caution">
    <text evidence="2">The sequence shown here is derived from an EMBL/GenBank/DDBJ whole genome shotgun (WGS) entry which is preliminary data.</text>
</comment>
<reference evidence="2" key="2">
    <citation type="submission" date="2023-03" db="EMBL/GenBank/DDBJ databases">
        <authorList>
            <person name="Inwood S.N."/>
            <person name="Skelly J.G."/>
            <person name="Guhlin J."/>
            <person name="Harrop T.W.R."/>
            <person name="Goldson S.G."/>
            <person name="Dearden P.K."/>
        </authorList>
    </citation>
    <scope>NUCLEOTIDE SEQUENCE</scope>
    <source>
        <strain evidence="2">Irish</strain>
        <tissue evidence="2">Whole body</tissue>
    </source>
</reference>
<evidence type="ECO:0000313" key="3">
    <source>
        <dbReference type="Proteomes" id="UP001168990"/>
    </source>
</evidence>
<accession>A0AA39C397</accession>
<sequence>MVRRDESYYTIVPSNSLYIKINAEWTQLNKDSDLHHGEPVSRCSDPQIPQDSYKLIAFANTSEELWQIAKGLGASDQEIEVINQDDGEKKPENAAFTKPLSLVWIENERGQKDFSIVPTPYVFIKRSSDAKYRNIHSHEKIKTGEEVKVLMGMTNKTMTFVMFGDSYEKLNDVANLYDRTAKPKRIKFVKRRTFSPPKNEAPHKKVVPGSSNARNKKKPNKENFLRKKTKCTSREHAEEDGDNVFLQKIMEAKKKSRKMDRNLGSMDLSCETRCNIPNVCNQLHHVQLSIYPVVDGIDATVTPNILSTNSGMQNAEINLSGSHSHLDMEIASHSIFKEPEEVENGKASTTSILTPQDCRQIVREELQNFTPLLIEELGHIPREANQLRIPPMDNDEMVNIVMQ</sequence>
<dbReference type="EMBL" id="JAQQBS010001565">
    <property type="protein sequence ID" value="KAK0157103.1"/>
    <property type="molecule type" value="Genomic_DNA"/>
</dbReference>
<dbReference type="Proteomes" id="UP001168990">
    <property type="component" value="Unassembled WGS sequence"/>
</dbReference>
<reference evidence="2" key="1">
    <citation type="journal article" date="2023" name="bioRxiv">
        <title>Scaffold-level genome assemblies of two parasitoid biocontrol wasps reveal the parthenogenesis mechanism and an associated novel virus.</title>
        <authorList>
            <person name="Inwood S."/>
            <person name="Skelly J."/>
            <person name="Guhlin J."/>
            <person name="Harrop T."/>
            <person name="Goldson S."/>
            <person name="Dearden P."/>
        </authorList>
    </citation>
    <scope>NUCLEOTIDE SEQUENCE</scope>
    <source>
        <strain evidence="2">Irish</strain>
        <tissue evidence="2">Whole body</tissue>
    </source>
</reference>
<evidence type="ECO:0000256" key="1">
    <source>
        <dbReference type="SAM" id="MobiDB-lite"/>
    </source>
</evidence>
<feature type="region of interest" description="Disordered" evidence="1">
    <location>
        <begin position="194"/>
        <end position="236"/>
    </location>
</feature>